<organism evidence="4 5">
    <name type="scientific">Prorocentrum cordatum</name>
    <dbReference type="NCBI Taxonomy" id="2364126"/>
    <lineage>
        <taxon>Eukaryota</taxon>
        <taxon>Sar</taxon>
        <taxon>Alveolata</taxon>
        <taxon>Dinophyceae</taxon>
        <taxon>Prorocentrales</taxon>
        <taxon>Prorocentraceae</taxon>
        <taxon>Prorocentrum</taxon>
    </lineage>
</organism>
<keyword evidence="5" id="KW-1185">Reference proteome</keyword>
<protein>
    <recommendedName>
        <fullName evidence="6">DUF1445 domain-containing protein</fullName>
    </recommendedName>
</protein>
<feature type="region of interest" description="Disordered" evidence="3">
    <location>
        <begin position="88"/>
        <end position="134"/>
    </location>
</feature>
<dbReference type="PANTHER" id="PTHR32022:SF10">
    <property type="entry name" value="D-GLUTAMATE CYCLASE, MITOCHONDRIAL"/>
    <property type="match status" value="1"/>
</dbReference>
<keyword evidence="2" id="KW-0456">Lyase</keyword>
<name>A0ABN9S8N2_9DINO</name>
<comment type="caution">
    <text evidence="4">The sequence shown here is derived from an EMBL/GenBank/DDBJ whole genome shotgun (WGS) entry which is preliminary data.</text>
</comment>
<dbReference type="EMBL" id="CAUYUJ010010001">
    <property type="protein sequence ID" value="CAK0828246.1"/>
    <property type="molecule type" value="Genomic_DNA"/>
</dbReference>
<proteinExistence type="inferred from homology"/>
<dbReference type="PANTHER" id="PTHR32022">
    <property type="entry name" value="D-GLUTAMATE CYCLASE, MITOCHONDRIAL"/>
    <property type="match status" value="1"/>
</dbReference>
<reference evidence="4" key="1">
    <citation type="submission" date="2023-10" db="EMBL/GenBank/DDBJ databases">
        <authorList>
            <person name="Chen Y."/>
            <person name="Shah S."/>
            <person name="Dougan E. K."/>
            <person name="Thang M."/>
            <person name="Chan C."/>
        </authorList>
    </citation>
    <scope>NUCLEOTIDE SEQUENCE [LARGE SCALE GENOMIC DNA]</scope>
</reference>
<feature type="compositionally biased region" description="Low complexity" evidence="3">
    <location>
        <begin position="113"/>
        <end position="126"/>
    </location>
</feature>
<evidence type="ECO:0000256" key="2">
    <source>
        <dbReference type="ARBA" id="ARBA00023239"/>
    </source>
</evidence>
<comment type="similarity">
    <text evidence="1">Belongs to the D-glutamate cyclase family.</text>
</comment>
<gene>
    <name evidence="4" type="ORF">PCOR1329_LOCUS27523</name>
</gene>
<evidence type="ECO:0008006" key="6">
    <source>
        <dbReference type="Google" id="ProtNLM"/>
    </source>
</evidence>
<evidence type="ECO:0000256" key="3">
    <source>
        <dbReference type="SAM" id="MobiDB-lite"/>
    </source>
</evidence>
<dbReference type="Gene3D" id="3.40.1640.10">
    <property type="entry name" value="PSTPO5379-like"/>
    <property type="match status" value="1"/>
</dbReference>
<dbReference type="Pfam" id="PF07286">
    <property type="entry name" value="D-Glu_cyclase"/>
    <property type="match status" value="1"/>
</dbReference>
<accession>A0ABN9S8N2</accession>
<dbReference type="SUPFAM" id="SSF160920">
    <property type="entry name" value="PSTPO5379-like"/>
    <property type="match status" value="1"/>
</dbReference>
<dbReference type="InterPro" id="IPR009906">
    <property type="entry name" value="D-Glu_cyclase"/>
</dbReference>
<evidence type="ECO:0000256" key="1">
    <source>
        <dbReference type="ARBA" id="ARBA00007896"/>
    </source>
</evidence>
<dbReference type="Proteomes" id="UP001189429">
    <property type="component" value="Unassembled WGS sequence"/>
</dbReference>
<evidence type="ECO:0000313" key="5">
    <source>
        <dbReference type="Proteomes" id="UP001189429"/>
    </source>
</evidence>
<dbReference type="InterPro" id="IPR038021">
    <property type="entry name" value="Putative_hydro-lyase"/>
</dbReference>
<sequence length="549" mass="58622">MDAELLPLSWVCLGASRDQTAETHLRVAPHRHTGTKGTLLHLDEGQRDKPRPLKALRALKELQLQLKGLCGPSATGMWVCLGASPSPSSDCVKGTPGPPEDARKSQAPPPPGRRCAAAPSAAGSAPIEGTRAEPAAASRRIGALMAAAAGAASRRAAAALPRLRRPVAAAGRGARRFCGGPTFRTAAELRLACRGGAFDAPTAGHAPGHLQANMVILLREHADDFRQFCADNAAACPLLEATEPGVFEARRLAPGSDLRSDLPRYRVWRGGEVAEERTNISDLWRSDMQAFLLGCSFSWEDVLAAAGLTPRHVEQGCNVPMFDTTIPLRGCGPFRGSMVVSMRPYRPEDLGEVARITAGFPAAHGGPVQVSGSVAMYFVDGELPFLTRLLDTYRTEPRWHDESALADAPEMVSGRKELEAGGPATAEGRLILDGAIEMALRPAPPTLEEVLRDAGGRQRTLATALRAIGGAFCQRYLARGIALHFGALSKFSNFLSQFDAGGGPYGDSFETHDRYGQLCPCAEFHSCTDPALRANLERAAAKVLHLRWE</sequence>
<evidence type="ECO:0000313" key="4">
    <source>
        <dbReference type="EMBL" id="CAK0828246.1"/>
    </source>
</evidence>